<accession>A0A1B8GFG8</accession>
<sequence>MSGLRTFPDEDYSLFHATHIFPYSREQAWVDEGLSRWITDQASPQSQGVSKIHSVQNGLLLDLNCQAAFDAHAVTVDANDGYKIIYLHKDVLNLDGRTLDLSCRDPQSPDRVPDELFHWQFRQAILAIVRGNGQRIWNMQLEEEDPMGDIMDGLDAAERMEAELFTRLGAGEIDYSAAPEMHSP</sequence>
<reference evidence="2 3" key="1">
    <citation type="submission" date="2016-03" db="EMBL/GenBank/DDBJ databases">
        <title>Comparative genomics of Pseudogymnoascus destructans, the fungus causing white-nose syndrome of bats.</title>
        <authorList>
            <person name="Palmer J.M."/>
            <person name="Drees K.P."/>
            <person name="Foster J.T."/>
            <person name="Lindner D.L."/>
        </authorList>
    </citation>
    <scope>NUCLEOTIDE SEQUENCE [LARGE SCALE GENOMIC DNA]</scope>
    <source>
        <strain evidence="2 3">UAMH 10579</strain>
    </source>
</reference>
<dbReference type="Proteomes" id="UP000091956">
    <property type="component" value="Unassembled WGS sequence"/>
</dbReference>
<evidence type="ECO:0000259" key="1">
    <source>
        <dbReference type="Pfam" id="PF13391"/>
    </source>
</evidence>
<evidence type="ECO:0000313" key="3">
    <source>
        <dbReference type="Proteomes" id="UP000091956"/>
    </source>
</evidence>
<proteinExistence type="predicted"/>
<organism evidence="2 3">
    <name type="scientific">Pseudogymnoascus verrucosus</name>
    <dbReference type="NCBI Taxonomy" id="342668"/>
    <lineage>
        <taxon>Eukaryota</taxon>
        <taxon>Fungi</taxon>
        <taxon>Dikarya</taxon>
        <taxon>Ascomycota</taxon>
        <taxon>Pezizomycotina</taxon>
        <taxon>Leotiomycetes</taxon>
        <taxon>Thelebolales</taxon>
        <taxon>Thelebolaceae</taxon>
        <taxon>Pseudogymnoascus</taxon>
    </lineage>
</organism>
<dbReference type="Pfam" id="PF13391">
    <property type="entry name" value="HNH_2"/>
    <property type="match status" value="1"/>
</dbReference>
<name>A0A1B8GFG8_9PEZI</name>
<dbReference type="STRING" id="342668.A0A1B8GFG8"/>
<protein>
    <recommendedName>
        <fullName evidence="1">HNH nuclease domain-containing protein</fullName>
    </recommendedName>
</protein>
<feature type="domain" description="HNH nuclease" evidence="1">
    <location>
        <begin position="13"/>
        <end position="77"/>
    </location>
</feature>
<gene>
    <name evidence="2" type="ORF">VE01_07942</name>
</gene>
<dbReference type="GeneID" id="28841328"/>
<dbReference type="RefSeq" id="XP_059319511.1">
    <property type="nucleotide sequence ID" value="XM_059463919.1"/>
</dbReference>
<reference evidence="3" key="2">
    <citation type="journal article" date="2018" name="Nat. Commun.">
        <title>Extreme sensitivity to ultraviolet light in the fungal pathogen causing white-nose syndrome of bats.</title>
        <authorList>
            <person name="Palmer J.M."/>
            <person name="Drees K.P."/>
            <person name="Foster J.T."/>
            <person name="Lindner D.L."/>
        </authorList>
    </citation>
    <scope>NUCLEOTIDE SEQUENCE [LARGE SCALE GENOMIC DNA]</scope>
    <source>
        <strain evidence="3">UAMH 10579</strain>
    </source>
</reference>
<dbReference type="AlphaFoldDB" id="A0A1B8GFG8"/>
<evidence type="ECO:0000313" key="2">
    <source>
        <dbReference type="EMBL" id="OBT94571.2"/>
    </source>
</evidence>
<keyword evidence="3" id="KW-1185">Reference proteome</keyword>
<dbReference type="InterPro" id="IPR003615">
    <property type="entry name" value="HNH_nuc"/>
</dbReference>
<dbReference type="EMBL" id="KV460242">
    <property type="protein sequence ID" value="OBT94571.2"/>
    <property type="molecule type" value="Genomic_DNA"/>
</dbReference>